<evidence type="ECO:0008006" key="4">
    <source>
        <dbReference type="Google" id="ProtNLM"/>
    </source>
</evidence>
<dbReference type="RefSeq" id="WP_386755107.1">
    <property type="nucleotide sequence ID" value="NZ_JBHSNM010000003.1"/>
</dbReference>
<dbReference type="Proteomes" id="UP001596036">
    <property type="component" value="Unassembled WGS sequence"/>
</dbReference>
<keyword evidence="1" id="KW-0472">Membrane</keyword>
<evidence type="ECO:0000313" key="2">
    <source>
        <dbReference type="EMBL" id="MFC5570666.1"/>
    </source>
</evidence>
<sequence>MKTFIAIVAWCLLFVLCWPLALLVLVLWPLAWLIALPFRLVGITFDAVFALLRALLFLPARLFGWRPAAASRQAAA</sequence>
<comment type="caution">
    <text evidence="2">The sequence shown here is derived from an EMBL/GenBank/DDBJ whole genome shotgun (WGS) entry which is preliminary data.</text>
</comment>
<dbReference type="EMBL" id="JBHSNM010000003">
    <property type="protein sequence ID" value="MFC5570666.1"/>
    <property type="molecule type" value="Genomic_DNA"/>
</dbReference>
<organism evidence="2 3">
    <name type="scientific">Lysobacter yangpyeongensis</name>
    <dbReference type="NCBI Taxonomy" id="346182"/>
    <lineage>
        <taxon>Bacteria</taxon>
        <taxon>Pseudomonadati</taxon>
        <taxon>Pseudomonadota</taxon>
        <taxon>Gammaproteobacteria</taxon>
        <taxon>Lysobacterales</taxon>
        <taxon>Lysobacteraceae</taxon>
        <taxon>Lysobacter</taxon>
    </lineage>
</organism>
<feature type="transmembrane region" description="Helical" evidence="1">
    <location>
        <begin position="7"/>
        <end position="28"/>
    </location>
</feature>
<evidence type="ECO:0000313" key="3">
    <source>
        <dbReference type="Proteomes" id="UP001596036"/>
    </source>
</evidence>
<protein>
    <recommendedName>
        <fullName evidence="4">Transmembrane protein</fullName>
    </recommendedName>
</protein>
<accession>A0ABW0SP69</accession>
<keyword evidence="1" id="KW-0812">Transmembrane</keyword>
<keyword evidence="3" id="KW-1185">Reference proteome</keyword>
<name>A0ABW0SP69_9GAMM</name>
<evidence type="ECO:0000256" key="1">
    <source>
        <dbReference type="SAM" id="Phobius"/>
    </source>
</evidence>
<feature type="transmembrane region" description="Helical" evidence="1">
    <location>
        <begin position="34"/>
        <end position="56"/>
    </location>
</feature>
<reference evidence="3" key="1">
    <citation type="journal article" date="2019" name="Int. J. Syst. Evol. Microbiol.">
        <title>The Global Catalogue of Microorganisms (GCM) 10K type strain sequencing project: providing services to taxonomists for standard genome sequencing and annotation.</title>
        <authorList>
            <consortium name="The Broad Institute Genomics Platform"/>
            <consortium name="The Broad Institute Genome Sequencing Center for Infectious Disease"/>
            <person name="Wu L."/>
            <person name="Ma J."/>
        </authorList>
    </citation>
    <scope>NUCLEOTIDE SEQUENCE [LARGE SCALE GENOMIC DNA]</scope>
    <source>
        <strain evidence="3">KACC 11407</strain>
    </source>
</reference>
<proteinExistence type="predicted"/>
<keyword evidence="1" id="KW-1133">Transmembrane helix</keyword>
<gene>
    <name evidence="2" type="ORF">ACFPN1_11400</name>
</gene>